<dbReference type="Pfam" id="PF06155">
    <property type="entry name" value="GBBH-like_N"/>
    <property type="match status" value="1"/>
</dbReference>
<dbReference type="Proteomes" id="UP001431209">
    <property type="component" value="Unassembled WGS sequence"/>
</dbReference>
<protein>
    <submittedName>
        <fullName evidence="5">Glycoprotein G</fullName>
    </submittedName>
</protein>
<feature type="compositionally biased region" description="Basic and acidic residues" evidence="3">
    <location>
        <begin position="161"/>
        <end position="171"/>
    </location>
</feature>
<dbReference type="PANTHER" id="PTHR35303:SF5">
    <property type="entry name" value="OS02G0197800 PROTEIN"/>
    <property type="match status" value="1"/>
</dbReference>
<feature type="domain" description="Gamma-butyrobetaine hydroxylase-like N-terminal" evidence="4">
    <location>
        <begin position="41"/>
        <end position="127"/>
    </location>
</feature>
<dbReference type="Gene3D" id="3.30.2020.30">
    <property type="match status" value="1"/>
</dbReference>
<dbReference type="InterPro" id="IPR010376">
    <property type="entry name" value="GBBH-like_N"/>
</dbReference>
<evidence type="ECO:0000256" key="1">
    <source>
        <dbReference type="ARBA" id="ARBA00022723"/>
    </source>
</evidence>
<keyword evidence="6" id="KW-1185">Reference proteome</keyword>
<accession>A0AAW2YXP0</accession>
<proteinExistence type="predicted"/>
<keyword evidence="2" id="KW-0408">Iron</keyword>
<sequence length="171" mass="19664">MNKILIPITSSINRHSIIACSFGLTKRFYSNEAITVHAKEIRLKNDKKRLDITFNDGTCVTLPAEYLRVYAPSADATSFVPGTNEKRVISGKRDVTISALAMVGKYALNIKFSDDHKAGMYSWLYLHELGKKKYTYMKRYILELREKKRSRQRKAQPKSTCQDEDHSNCNH</sequence>
<dbReference type="AlphaFoldDB" id="A0AAW2YXP0"/>
<feature type="region of interest" description="Disordered" evidence="3">
    <location>
        <begin position="148"/>
        <end position="171"/>
    </location>
</feature>
<evidence type="ECO:0000313" key="6">
    <source>
        <dbReference type="Proteomes" id="UP001431209"/>
    </source>
</evidence>
<evidence type="ECO:0000259" key="4">
    <source>
        <dbReference type="Pfam" id="PF06155"/>
    </source>
</evidence>
<evidence type="ECO:0000256" key="3">
    <source>
        <dbReference type="SAM" id="MobiDB-lite"/>
    </source>
</evidence>
<dbReference type="GO" id="GO:0046872">
    <property type="term" value="F:metal ion binding"/>
    <property type="evidence" value="ECO:0007669"/>
    <property type="project" value="UniProtKB-KW"/>
</dbReference>
<evidence type="ECO:0000256" key="2">
    <source>
        <dbReference type="ARBA" id="ARBA00023004"/>
    </source>
</evidence>
<comment type="caution">
    <text evidence="5">The sequence shown here is derived from an EMBL/GenBank/DDBJ whole genome shotgun (WGS) entry which is preliminary data.</text>
</comment>
<dbReference type="PANTHER" id="PTHR35303">
    <property type="entry name" value="OS02G0197800 PROTEIN"/>
    <property type="match status" value="1"/>
</dbReference>
<dbReference type="EMBL" id="JAOPGA020000776">
    <property type="protein sequence ID" value="KAL0481583.1"/>
    <property type="molecule type" value="Genomic_DNA"/>
</dbReference>
<organism evidence="5 6">
    <name type="scientific">Acrasis kona</name>
    <dbReference type="NCBI Taxonomy" id="1008807"/>
    <lineage>
        <taxon>Eukaryota</taxon>
        <taxon>Discoba</taxon>
        <taxon>Heterolobosea</taxon>
        <taxon>Tetramitia</taxon>
        <taxon>Eutetramitia</taxon>
        <taxon>Acrasidae</taxon>
        <taxon>Acrasis</taxon>
    </lineage>
</organism>
<dbReference type="InterPro" id="IPR038492">
    <property type="entry name" value="GBBH-like_N_sf"/>
</dbReference>
<reference evidence="5 6" key="1">
    <citation type="submission" date="2024-03" db="EMBL/GenBank/DDBJ databases">
        <title>The Acrasis kona genome and developmental transcriptomes reveal deep origins of eukaryotic multicellular pathways.</title>
        <authorList>
            <person name="Sheikh S."/>
            <person name="Fu C.-J."/>
            <person name="Brown M.W."/>
            <person name="Baldauf S.L."/>
        </authorList>
    </citation>
    <scope>NUCLEOTIDE SEQUENCE [LARGE SCALE GENOMIC DNA]</scope>
    <source>
        <strain evidence="5 6">ATCC MYA-3509</strain>
    </source>
</reference>
<keyword evidence="1" id="KW-0479">Metal-binding</keyword>
<name>A0AAW2YXP0_9EUKA</name>
<evidence type="ECO:0000313" key="5">
    <source>
        <dbReference type="EMBL" id="KAL0481583.1"/>
    </source>
</evidence>
<gene>
    <name evidence="5" type="ORF">AKO1_012497</name>
</gene>